<organism evidence="1 2">
    <name type="scientific">Nakamurella panacisegetis</name>
    <dbReference type="NCBI Taxonomy" id="1090615"/>
    <lineage>
        <taxon>Bacteria</taxon>
        <taxon>Bacillati</taxon>
        <taxon>Actinomycetota</taxon>
        <taxon>Actinomycetes</taxon>
        <taxon>Nakamurellales</taxon>
        <taxon>Nakamurellaceae</taxon>
        <taxon>Nakamurella</taxon>
    </lineage>
</organism>
<gene>
    <name evidence="1" type="ORF">SAMN04515671_4526</name>
</gene>
<dbReference type="STRING" id="1090615.SAMN04515671_4526"/>
<evidence type="ECO:0000313" key="2">
    <source>
        <dbReference type="Proteomes" id="UP000198741"/>
    </source>
</evidence>
<dbReference type="EMBL" id="LT629710">
    <property type="protein sequence ID" value="SDP50333.1"/>
    <property type="molecule type" value="Genomic_DNA"/>
</dbReference>
<dbReference type="Proteomes" id="UP000198741">
    <property type="component" value="Chromosome I"/>
</dbReference>
<proteinExistence type="predicted"/>
<name>A0A1H0T8E5_9ACTN</name>
<evidence type="ECO:0000313" key="1">
    <source>
        <dbReference type="EMBL" id="SDP50333.1"/>
    </source>
</evidence>
<keyword evidence="2" id="KW-1185">Reference proteome</keyword>
<dbReference type="AlphaFoldDB" id="A0A1H0T8E5"/>
<accession>A0A1H0T8E5</accession>
<reference evidence="1 2" key="1">
    <citation type="submission" date="2016-10" db="EMBL/GenBank/DDBJ databases">
        <authorList>
            <person name="de Groot N.N."/>
        </authorList>
    </citation>
    <scope>NUCLEOTIDE SEQUENCE [LARGE SCALE GENOMIC DNA]</scope>
    <source>
        <strain evidence="2">P4-7,KCTC 19426,CECT 7604</strain>
    </source>
</reference>
<sequence>MGRRGIGLMIVALALIVVDARYRQLDVTAESARVSIHK</sequence>
<protein>
    <submittedName>
        <fullName evidence="1">Uncharacterized protein</fullName>
    </submittedName>
</protein>